<evidence type="ECO:0000313" key="2">
    <source>
        <dbReference type="Proteomes" id="UP000193648"/>
    </source>
</evidence>
<accession>A0A1Y2G797</accession>
<evidence type="ECO:0000313" key="1">
    <source>
        <dbReference type="EMBL" id="ORY99766.1"/>
    </source>
</evidence>
<comment type="caution">
    <text evidence="1">The sequence shown here is derived from an EMBL/GenBank/DDBJ whole genome shotgun (WGS) entry which is preliminary data.</text>
</comment>
<dbReference type="Gene3D" id="3.80.10.10">
    <property type="entry name" value="Ribonuclease Inhibitor"/>
    <property type="match status" value="1"/>
</dbReference>
<dbReference type="RefSeq" id="XP_021876000.1">
    <property type="nucleotide sequence ID" value="XM_022030719.1"/>
</dbReference>
<reference evidence="1 2" key="1">
    <citation type="submission" date="2016-07" db="EMBL/GenBank/DDBJ databases">
        <title>Pervasive Adenine N6-methylation of Active Genes in Fungi.</title>
        <authorList>
            <consortium name="DOE Joint Genome Institute"/>
            <person name="Mondo S.J."/>
            <person name="Dannebaum R.O."/>
            <person name="Kuo R.C."/>
            <person name="Labutti K."/>
            <person name="Haridas S."/>
            <person name="Kuo A."/>
            <person name="Salamov A."/>
            <person name="Ahrendt S.R."/>
            <person name="Lipzen A."/>
            <person name="Sullivan W."/>
            <person name="Andreopoulos W.B."/>
            <person name="Clum A."/>
            <person name="Lindquist E."/>
            <person name="Daum C."/>
            <person name="Ramamoorthy G.K."/>
            <person name="Gryganskyi A."/>
            <person name="Culley D."/>
            <person name="Magnuson J.K."/>
            <person name="James T.Y."/>
            <person name="O'Malley M.A."/>
            <person name="Stajich J.E."/>
            <person name="Spatafora J.W."/>
            <person name="Visel A."/>
            <person name="Grigoriev I.V."/>
        </authorList>
    </citation>
    <scope>NUCLEOTIDE SEQUENCE [LARGE SCALE GENOMIC DNA]</scope>
    <source>
        <strain evidence="1 2">NRRL 3116</strain>
    </source>
</reference>
<organism evidence="1 2">
    <name type="scientific">Lobosporangium transversale</name>
    <dbReference type="NCBI Taxonomy" id="64571"/>
    <lineage>
        <taxon>Eukaryota</taxon>
        <taxon>Fungi</taxon>
        <taxon>Fungi incertae sedis</taxon>
        <taxon>Mucoromycota</taxon>
        <taxon>Mortierellomycotina</taxon>
        <taxon>Mortierellomycetes</taxon>
        <taxon>Mortierellales</taxon>
        <taxon>Mortierellaceae</taxon>
        <taxon>Lobosporangium</taxon>
    </lineage>
</organism>
<dbReference type="InParanoid" id="A0A1Y2G797"/>
<sequence>MISYVVLVSPRPFTMHLSNSFGEGSLSKIVQLLTAVLLRKQCINTRKTLRSLCLNSSYQMSSCQYKDHLRSIECPYCFPHELSQPFNIVMSHSSTITKLSFSSSTLREIWEAILECIHLEDLTLSWVDICDDEVDPFFQVCKKVKHLRMTMVEIDRPPSGFLDDDTDTFILPNVTTLALRDIEISCPPIPYTSPYCIGIWIRRCPKLCSLEFNLRLSTITIKDEEMAALLRQMTDLRRLDAPYCKFGPLCIRELLSYEQEIWINGNRVQKRRLQRLCDTVEALDFNGQSQGTDGVVQAILSNCPRLKYLCGAKITVTEIINGAEWVSTDLTTLVIQLEADVDQETPEGMEKQRFVFRQLGKLIRLRFLSLSNESARTLDMRLRAGLDELANLKNLELFGFEFDHCQNMQIEDATWIVNNWPGIKDLVGLVNQDPDACSLVTDLFRSRGVRVQK</sequence>
<dbReference type="SUPFAM" id="SSF52058">
    <property type="entry name" value="L domain-like"/>
    <property type="match status" value="1"/>
</dbReference>
<dbReference type="InterPro" id="IPR032675">
    <property type="entry name" value="LRR_dom_sf"/>
</dbReference>
<dbReference type="GeneID" id="33572560"/>
<proteinExistence type="predicted"/>
<gene>
    <name evidence="1" type="ORF">BCR41DRAFT_426342</name>
</gene>
<dbReference type="OrthoDB" id="2430393at2759"/>
<evidence type="ECO:0008006" key="3">
    <source>
        <dbReference type="Google" id="ProtNLM"/>
    </source>
</evidence>
<keyword evidence="2" id="KW-1185">Reference proteome</keyword>
<dbReference type="Proteomes" id="UP000193648">
    <property type="component" value="Unassembled WGS sequence"/>
</dbReference>
<dbReference type="AlphaFoldDB" id="A0A1Y2G797"/>
<name>A0A1Y2G797_9FUNG</name>
<dbReference type="EMBL" id="MCFF01000065">
    <property type="protein sequence ID" value="ORY99766.1"/>
    <property type="molecule type" value="Genomic_DNA"/>
</dbReference>
<protein>
    <recommendedName>
        <fullName evidence="3">F-box domain-containing protein</fullName>
    </recommendedName>
</protein>